<sequence>MGNPVVSGGDEEMRAACGRRLCPRPAHAPSAVAVPVSSSWCAAQAPAGPGRGIRTRCDRGRGRGAEAIRARTCQGHYDPEKEERAAATEEEKARK</sequence>
<keyword evidence="3" id="KW-1185">Reference proteome</keyword>
<proteinExistence type="predicted"/>
<feature type="compositionally biased region" description="Basic and acidic residues" evidence="1">
    <location>
        <begin position="77"/>
        <end position="95"/>
    </location>
</feature>
<gene>
    <name evidence="2" type="ORF">NCGR_LOCUS7614</name>
</gene>
<name>A0A811MV03_9POAL</name>
<evidence type="ECO:0000313" key="3">
    <source>
        <dbReference type="Proteomes" id="UP000604825"/>
    </source>
</evidence>
<accession>A0A811MV03</accession>
<dbReference type="EMBL" id="CAJGYO010000002">
    <property type="protein sequence ID" value="CAD6211658.1"/>
    <property type="molecule type" value="Genomic_DNA"/>
</dbReference>
<dbReference type="Proteomes" id="UP000604825">
    <property type="component" value="Unassembled WGS sequence"/>
</dbReference>
<dbReference type="AlphaFoldDB" id="A0A811MV03"/>
<protein>
    <submittedName>
        <fullName evidence="2">Uncharacterized protein</fullName>
    </submittedName>
</protein>
<evidence type="ECO:0000313" key="2">
    <source>
        <dbReference type="EMBL" id="CAD6211658.1"/>
    </source>
</evidence>
<evidence type="ECO:0000256" key="1">
    <source>
        <dbReference type="SAM" id="MobiDB-lite"/>
    </source>
</evidence>
<organism evidence="2 3">
    <name type="scientific">Miscanthus lutarioriparius</name>
    <dbReference type="NCBI Taxonomy" id="422564"/>
    <lineage>
        <taxon>Eukaryota</taxon>
        <taxon>Viridiplantae</taxon>
        <taxon>Streptophyta</taxon>
        <taxon>Embryophyta</taxon>
        <taxon>Tracheophyta</taxon>
        <taxon>Spermatophyta</taxon>
        <taxon>Magnoliopsida</taxon>
        <taxon>Liliopsida</taxon>
        <taxon>Poales</taxon>
        <taxon>Poaceae</taxon>
        <taxon>PACMAD clade</taxon>
        <taxon>Panicoideae</taxon>
        <taxon>Andropogonodae</taxon>
        <taxon>Andropogoneae</taxon>
        <taxon>Saccharinae</taxon>
        <taxon>Miscanthus</taxon>
    </lineage>
</organism>
<reference evidence="2" key="1">
    <citation type="submission" date="2020-10" db="EMBL/GenBank/DDBJ databases">
        <authorList>
            <person name="Han B."/>
            <person name="Lu T."/>
            <person name="Zhao Q."/>
            <person name="Huang X."/>
            <person name="Zhao Y."/>
        </authorList>
    </citation>
    <scope>NUCLEOTIDE SEQUENCE</scope>
</reference>
<feature type="region of interest" description="Disordered" evidence="1">
    <location>
        <begin position="75"/>
        <end position="95"/>
    </location>
</feature>
<comment type="caution">
    <text evidence="2">The sequence shown here is derived from an EMBL/GenBank/DDBJ whole genome shotgun (WGS) entry which is preliminary data.</text>
</comment>